<dbReference type="Pfam" id="PF00067">
    <property type="entry name" value="p450"/>
    <property type="match status" value="1"/>
</dbReference>
<keyword evidence="2" id="KW-0560">Oxidoreductase</keyword>
<dbReference type="AlphaFoldDB" id="A0A2I2EZC7"/>
<dbReference type="SUPFAM" id="SSF48264">
    <property type="entry name" value="Cytochrome P450"/>
    <property type="match status" value="1"/>
</dbReference>
<dbReference type="STRING" id="41067.A0A2I2EZC7"/>
<name>A0A2I2EZC7_ASPCN</name>
<accession>A0A2I2EZC7</accession>
<comment type="cofactor">
    <cofactor evidence="4">
        <name>heme</name>
        <dbReference type="ChEBI" id="CHEBI:30413"/>
    </cofactor>
</comment>
<keyword evidence="3" id="KW-0503">Monooxygenase</keyword>
<evidence type="ECO:0000256" key="4">
    <source>
        <dbReference type="PIRSR" id="PIRSR602401-1"/>
    </source>
</evidence>
<dbReference type="GO" id="GO:0004497">
    <property type="term" value="F:monooxygenase activity"/>
    <property type="evidence" value="ECO:0007669"/>
    <property type="project" value="UniProtKB-KW"/>
</dbReference>
<dbReference type="OrthoDB" id="3945418at2759"/>
<proteinExistence type="inferred from homology"/>
<dbReference type="PANTHER" id="PTHR24305:SF166">
    <property type="entry name" value="CYTOCHROME P450 12A4, MITOCHONDRIAL-RELATED"/>
    <property type="match status" value="1"/>
</dbReference>
<keyword evidence="6" id="KW-1185">Reference proteome</keyword>
<dbReference type="InterPro" id="IPR002401">
    <property type="entry name" value="Cyt_P450_E_grp-I"/>
</dbReference>
<evidence type="ECO:0000256" key="1">
    <source>
        <dbReference type="ARBA" id="ARBA00010617"/>
    </source>
</evidence>
<keyword evidence="4" id="KW-0408">Iron</keyword>
<evidence type="ECO:0000256" key="3">
    <source>
        <dbReference type="ARBA" id="ARBA00023033"/>
    </source>
</evidence>
<dbReference type="Gene3D" id="1.10.630.10">
    <property type="entry name" value="Cytochrome P450"/>
    <property type="match status" value="1"/>
</dbReference>
<comment type="similarity">
    <text evidence="1">Belongs to the cytochrome P450 family.</text>
</comment>
<dbReference type="GO" id="GO:0016705">
    <property type="term" value="F:oxidoreductase activity, acting on paired donors, with incorporation or reduction of molecular oxygen"/>
    <property type="evidence" value="ECO:0007669"/>
    <property type="project" value="InterPro"/>
</dbReference>
<sequence length="116" mass="13435">MLQTPMSTSIYFVHRNPAIYPDPQKFDPERWIKATETGNPLHRYLVPFTKGSRICLGMNLAFLEMYLAIAYHIRRFDLEICDTDPESLRVTREKVLGFPEHGGLQIKARVKAVLKD</sequence>
<dbReference type="GeneID" id="36524179"/>
<dbReference type="InterPro" id="IPR036396">
    <property type="entry name" value="Cyt_P450_sf"/>
</dbReference>
<organism evidence="5 6">
    <name type="scientific">Aspergillus candidus</name>
    <dbReference type="NCBI Taxonomy" id="41067"/>
    <lineage>
        <taxon>Eukaryota</taxon>
        <taxon>Fungi</taxon>
        <taxon>Dikarya</taxon>
        <taxon>Ascomycota</taxon>
        <taxon>Pezizomycotina</taxon>
        <taxon>Eurotiomycetes</taxon>
        <taxon>Eurotiomycetidae</taxon>
        <taxon>Eurotiales</taxon>
        <taxon>Aspergillaceae</taxon>
        <taxon>Aspergillus</taxon>
        <taxon>Aspergillus subgen. Circumdati</taxon>
    </lineage>
</organism>
<dbReference type="InterPro" id="IPR050121">
    <property type="entry name" value="Cytochrome_P450_monoxygenase"/>
</dbReference>
<reference evidence="5 6" key="1">
    <citation type="submission" date="2017-12" db="EMBL/GenBank/DDBJ databases">
        <authorList>
            <consortium name="DOE Joint Genome Institute"/>
            <person name="Haridas S."/>
            <person name="Kjaerbolling I."/>
            <person name="Vesth T.C."/>
            <person name="Frisvad J.C."/>
            <person name="Nybo J.L."/>
            <person name="Theobald S."/>
            <person name="Kuo A."/>
            <person name="Bowyer P."/>
            <person name="Matsuda Y."/>
            <person name="Mondo S."/>
            <person name="Lyhne E.K."/>
            <person name="Kogle M.E."/>
            <person name="Clum A."/>
            <person name="Lipzen A."/>
            <person name="Salamov A."/>
            <person name="Ngan C.Y."/>
            <person name="Daum C."/>
            <person name="Chiniquy J."/>
            <person name="Barry K."/>
            <person name="LaButti K."/>
            <person name="Simmons B.A."/>
            <person name="Magnuson J.K."/>
            <person name="Mortensen U.H."/>
            <person name="Larsen T.O."/>
            <person name="Grigoriev I.V."/>
            <person name="Baker S.E."/>
            <person name="Andersen M.R."/>
            <person name="Nordberg H.P."/>
            <person name="Cantor M.N."/>
            <person name="Hua S.X."/>
        </authorList>
    </citation>
    <scope>NUCLEOTIDE SEQUENCE [LARGE SCALE GENOMIC DNA]</scope>
    <source>
        <strain evidence="5 6">CBS 102.13</strain>
    </source>
</reference>
<evidence type="ECO:0000256" key="2">
    <source>
        <dbReference type="ARBA" id="ARBA00023002"/>
    </source>
</evidence>
<protein>
    <submittedName>
        <fullName evidence="5">Cytochrome P450</fullName>
    </submittedName>
</protein>
<dbReference type="PANTHER" id="PTHR24305">
    <property type="entry name" value="CYTOCHROME P450"/>
    <property type="match status" value="1"/>
</dbReference>
<gene>
    <name evidence="5" type="ORF">BDW47DRAFT_129660</name>
</gene>
<dbReference type="EMBL" id="KZ559196">
    <property type="protein sequence ID" value="PLB33722.1"/>
    <property type="molecule type" value="Genomic_DNA"/>
</dbReference>
<feature type="binding site" description="axial binding residue" evidence="4">
    <location>
        <position position="55"/>
    </location>
    <ligand>
        <name>heme</name>
        <dbReference type="ChEBI" id="CHEBI:30413"/>
    </ligand>
    <ligandPart>
        <name>Fe</name>
        <dbReference type="ChEBI" id="CHEBI:18248"/>
    </ligandPart>
</feature>
<dbReference type="Proteomes" id="UP000234585">
    <property type="component" value="Unassembled WGS sequence"/>
</dbReference>
<evidence type="ECO:0000313" key="6">
    <source>
        <dbReference type="Proteomes" id="UP000234585"/>
    </source>
</evidence>
<dbReference type="PRINTS" id="PR00463">
    <property type="entry name" value="EP450I"/>
</dbReference>
<dbReference type="GO" id="GO:0005506">
    <property type="term" value="F:iron ion binding"/>
    <property type="evidence" value="ECO:0007669"/>
    <property type="project" value="InterPro"/>
</dbReference>
<evidence type="ECO:0000313" key="5">
    <source>
        <dbReference type="EMBL" id="PLB33722.1"/>
    </source>
</evidence>
<dbReference type="InterPro" id="IPR001128">
    <property type="entry name" value="Cyt_P450"/>
</dbReference>
<keyword evidence="4" id="KW-0479">Metal-binding</keyword>
<dbReference type="GO" id="GO:0020037">
    <property type="term" value="F:heme binding"/>
    <property type="evidence" value="ECO:0007669"/>
    <property type="project" value="InterPro"/>
</dbReference>
<dbReference type="RefSeq" id="XP_024667734.1">
    <property type="nucleotide sequence ID" value="XM_024817019.1"/>
</dbReference>
<keyword evidence="4" id="KW-0349">Heme</keyword>